<dbReference type="GO" id="GO:0004672">
    <property type="term" value="F:protein kinase activity"/>
    <property type="evidence" value="ECO:0007669"/>
    <property type="project" value="InterPro"/>
</dbReference>
<evidence type="ECO:0000256" key="2">
    <source>
        <dbReference type="SAM" id="MobiDB-lite"/>
    </source>
</evidence>
<keyword evidence="5" id="KW-1185">Reference proteome</keyword>
<reference evidence="4" key="2">
    <citation type="submission" date="2023-06" db="EMBL/GenBank/DDBJ databases">
        <authorList>
            <person name="Swenson N.G."/>
            <person name="Wegrzyn J.L."/>
            <person name="Mcevoy S.L."/>
        </authorList>
    </citation>
    <scope>NUCLEOTIDE SEQUENCE</scope>
    <source>
        <strain evidence="4">NS2018</strain>
        <tissue evidence="4">Leaf</tissue>
    </source>
</reference>
<dbReference type="GO" id="GO:0005524">
    <property type="term" value="F:ATP binding"/>
    <property type="evidence" value="ECO:0007669"/>
    <property type="project" value="UniProtKB-UniRule"/>
</dbReference>
<accession>A0AA39S2N5</accession>
<keyword evidence="1" id="KW-0547">Nucleotide-binding</keyword>
<feature type="domain" description="Protein kinase" evidence="3">
    <location>
        <begin position="110"/>
        <end position="141"/>
    </location>
</feature>
<feature type="compositionally biased region" description="Basic and acidic residues" evidence="2">
    <location>
        <begin position="41"/>
        <end position="54"/>
    </location>
</feature>
<feature type="binding site" evidence="1">
    <location>
        <position position="139"/>
    </location>
    <ligand>
        <name>ATP</name>
        <dbReference type="ChEBI" id="CHEBI:30616"/>
    </ligand>
</feature>
<sequence>MGCACSKKPKSVAAASPENENEGDLQYVYSSKSPSGAVEIEGGKSEDRRRDLGKSKKGGSLRKNTTFTIKLGLSHRHVDAEHIAAGWPAWLTAAAADAVHGMVPLRAESFEKLDKIGQGTYSSVFRAREVATGRMVALKKA</sequence>
<comment type="caution">
    <text evidence="4">The sequence shown here is derived from an EMBL/GenBank/DDBJ whole genome shotgun (WGS) entry which is preliminary data.</text>
</comment>
<dbReference type="EMBL" id="JAUESC010000383">
    <property type="protein sequence ID" value="KAK0584163.1"/>
    <property type="molecule type" value="Genomic_DNA"/>
</dbReference>
<evidence type="ECO:0000313" key="5">
    <source>
        <dbReference type="Proteomes" id="UP001168877"/>
    </source>
</evidence>
<dbReference type="AlphaFoldDB" id="A0AA39S2N5"/>
<gene>
    <name evidence="4" type="ORF">LWI29_008540</name>
</gene>
<dbReference type="SUPFAM" id="SSF56112">
    <property type="entry name" value="Protein kinase-like (PK-like)"/>
    <property type="match status" value="1"/>
</dbReference>
<dbReference type="Proteomes" id="UP001168877">
    <property type="component" value="Unassembled WGS sequence"/>
</dbReference>
<dbReference type="Gene3D" id="3.30.200.20">
    <property type="entry name" value="Phosphorylase Kinase, domain 1"/>
    <property type="match status" value="1"/>
</dbReference>
<protein>
    <recommendedName>
        <fullName evidence="3">Protein kinase domain-containing protein</fullName>
    </recommendedName>
</protein>
<evidence type="ECO:0000259" key="3">
    <source>
        <dbReference type="PROSITE" id="PS50011"/>
    </source>
</evidence>
<evidence type="ECO:0000313" key="4">
    <source>
        <dbReference type="EMBL" id="KAK0584163.1"/>
    </source>
</evidence>
<reference evidence="4" key="1">
    <citation type="journal article" date="2022" name="Plant J.">
        <title>Strategies of tolerance reflected in two North American maple genomes.</title>
        <authorList>
            <person name="McEvoy S.L."/>
            <person name="Sezen U.U."/>
            <person name="Trouern-Trend A."/>
            <person name="McMahon S.M."/>
            <person name="Schaberg P.G."/>
            <person name="Yang J."/>
            <person name="Wegrzyn J.L."/>
            <person name="Swenson N.G."/>
        </authorList>
    </citation>
    <scope>NUCLEOTIDE SEQUENCE</scope>
    <source>
        <strain evidence="4">NS2018</strain>
    </source>
</reference>
<organism evidence="4 5">
    <name type="scientific">Acer saccharum</name>
    <name type="common">Sugar maple</name>
    <dbReference type="NCBI Taxonomy" id="4024"/>
    <lineage>
        <taxon>Eukaryota</taxon>
        <taxon>Viridiplantae</taxon>
        <taxon>Streptophyta</taxon>
        <taxon>Embryophyta</taxon>
        <taxon>Tracheophyta</taxon>
        <taxon>Spermatophyta</taxon>
        <taxon>Magnoliopsida</taxon>
        <taxon>eudicotyledons</taxon>
        <taxon>Gunneridae</taxon>
        <taxon>Pentapetalae</taxon>
        <taxon>rosids</taxon>
        <taxon>malvids</taxon>
        <taxon>Sapindales</taxon>
        <taxon>Sapindaceae</taxon>
        <taxon>Hippocastanoideae</taxon>
        <taxon>Acereae</taxon>
        <taxon>Acer</taxon>
    </lineage>
</organism>
<evidence type="ECO:0000256" key="1">
    <source>
        <dbReference type="PROSITE-ProRule" id="PRU10141"/>
    </source>
</evidence>
<dbReference type="PROSITE" id="PS50011">
    <property type="entry name" value="PROTEIN_KINASE_DOM"/>
    <property type="match status" value="1"/>
</dbReference>
<feature type="region of interest" description="Disordered" evidence="2">
    <location>
        <begin position="1"/>
        <end position="61"/>
    </location>
</feature>
<proteinExistence type="predicted"/>
<dbReference type="PROSITE" id="PS00107">
    <property type="entry name" value="PROTEIN_KINASE_ATP"/>
    <property type="match status" value="1"/>
</dbReference>
<dbReference type="InterPro" id="IPR011009">
    <property type="entry name" value="Kinase-like_dom_sf"/>
</dbReference>
<keyword evidence="1" id="KW-0067">ATP-binding</keyword>
<name>A0AA39S2N5_ACESA</name>
<dbReference type="InterPro" id="IPR000719">
    <property type="entry name" value="Prot_kinase_dom"/>
</dbReference>
<dbReference type="InterPro" id="IPR017441">
    <property type="entry name" value="Protein_kinase_ATP_BS"/>
</dbReference>